<evidence type="ECO:0000256" key="3">
    <source>
        <dbReference type="ARBA" id="ARBA00022722"/>
    </source>
</evidence>
<keyword evidence="4 7" id="KW-0255">Endonuclease</keyword>
<comment type="function">
    <text evidence="1 7">RNaseP catalyzes the removal of the 5'-leader sequence from pre-tRNA to produce the mature 5'-terminus. It can also cleave other RNA substrates such as 4.5S RNA. The protein component plays an auxiliary but essential role in vivo by binding to the 5'-leader sequence and broadening the substrate specificity of the ribozyme.</text>
</comment>
<dbReference type="PANTHER" id="PTHR33992:SF1">
    <property type="entry name" value="RIBONUCLEASE P PROTEIN COMPONENT"/>
    <property type="match status" value="1"/>
</dbReference>
<comment type="subunit">
    <text evidence="7">Consists of a catalytic RNA component (M1 or rnpB) and a protein subunit.</text>
</comment>
<keyword evidence="2 7" id="KW-0819">tRNA processing</keyword>
<proteinExistence type="inferred from homology"/>
<dbReference type="GO" id="GO:0042781">
    <property type="term" value="F:3'-tRNA processing endoribonuclease activity"/>
    <property type="evidence" value="ECO:0007669"/>
    <property type="project" value="TreeGrafter"/>
</dbReference>
<evidence type="ECO:0000313" key="9">
    <source>
        <dbReference type="EMBL" id="KMT21743.1"/>
    </source>
</evidence>
<evidence type="ECO:0000256" key="4">
    <source>
        <dbReference type="ARBA" id="ARBA00022759"/>
    </source>
</evidence>
<comment type="catalytic activity">
    <reaction evidence="7">
        <text>Endonucleolytic cleavage of RNA, removing 5'-extranucleotides from tRNA precursor.</text>
        <dbReference type="EC" id="3.1.26.5"/>
    </reaction>
</comment>
<dbReference type="RefSeq" id="WP_048570408.1">
    <property type="nucleotide sequence ID" value="NZ_LFVU01000026.1"/>
</dbReference>
<dbReference type="OrthoDB" id="9810867at2"/>
<comment type="similarity">
    <text evidence="7">Belongs to the RnpA family.</text>
</comment>
<evidence type="ECO:0000256" key="2">
    <source>
        <dbReference type="ARBA" id="ARBA00022694"/>
    </source>
</evidence>
<keyword evidence="10" id="KW-1185">Reference proteome</keyword>
<dbReference type="GO" id="GO:0004526">
    <property type="term" value="F:ribonuclease P activity"/>
    <property type="evidence" value="ECO:0007669"/>
    <property type="project" value="UniProtKB-UniRule"/>
</dbReference>
<protein>
    <recommendedName>
        <fullName evidence="7 8">Ribonuclease P protein component</fullName>
        <shortName evidence="7">RNase P protein</shortName>
        <shortName evidence="7">RNaseP protein</shortName>
        <ecNumber evidence="7 8">3.1.26.5</ecNumber>
    </recommendedName>
    <alternativeName>
        <fullName evidence="7">Protein C5</fullName>
    </alternativeName>
</protein>
<dbReference type="Gene3D" id="3.30.230.10">
    <property type="match status" value="1"/>
</dbReference>
<keyword evidence="5 7" id="KW-0378">Hydrolase</keyword>
<reference evidence="9 10" key="1">
    <citation type="submission" date="2015-06" db="EMBL/GenBank/DDBJ databases">
        <title>Draft genome sequence of the purine-degrading Clostridium cylindrosporum HC-1 (DSM 605).</title>
        <authorList>
            <person name="Poehlein A."/>
            <person name="Schiel-Bengelsdorf B."/>
            <person name="Bengelsdorf F."/>
            <person name="Daniel R."/>
            <person name="Duerre P."/>
        </authorList>
    </citation>
    <scope>NUCLEOTIDE SEQUENCE [LARGE SCALE GENOMIC DNA]</scope>
    <source>
        <strain evidence="9 10">DSM 605</strain>
    </source>
</reference>
<dbReference type="FunFam" id="3.30.230.10:FF:000021">
    <property type="entry name" value="Ribonuclease P protein component"/>
    <property type="match status" value="1"/>
</dbReference>
<evidence type="ECO:0000313" key="10">
    <source>
        <dbReference type="Proteomes" id="UP000036756"/>
    </source>
</evidence>
<evidence type="ECO:0000256" key="5">
    <source>
        <dbReference type="ARBA" id="ARBA00022801"/>
    </source>
</evidence>
<dbReference type="Pfam" id="PF00825">
    <property type="entry name" value="Ribonuclease_P"/>
    <property type="match status" value="1"/>
</dbReference>
<dbReference type="HAMAP" id="MF_00227">
    <property type="entry name" value="RNase_P"/>
    <property type="match status" value="1"/>
</dbReference>
<dbReference type="InterPro" id="IPR014721">
    <property type="entry name" value="Ribsml_uS5_D2-typ_fold_subgr"/>
</dbReference>
<organism evidence="9 10">
    <name type="scientific">Clostridium cylindrosporum DSM 605</name>
    <dbReference type="NCBI Taxonomy" id="1121307"/>
    <lineage>
        <taxon>Bacteria</taxon>
        <taxon>Bacillati</taxon>
        <taxon>Bacillota</taxon>
        <taxon>Clostridia</taxon>
        <taxon>Eubacteriales</taxon>
        <taxon>Clostridiaceae</taxon>
        <taxon>Clostridium</taxon>
    </lineage>
</organism>
<evidence type="ECO:0000256" key="8">
    <source>
        <dbReference type="NCBIfam" id="TIGR00188"/>
    </source>
</evidence>
<dbReference type="SUPFAM" id="SSF54211">
    <property type="entry name" value="Ribosomal protein S5 domain 2-like"/>
    <property type="match status" value="1"/>
</dbReference>
<dbReference type="InterPro" id="IPR020568">
    <property type="entry name" value="Ribosomal_Su5_D2-typ_SF"/>
</dbReference>
<dbReference type="Proteomes" id="UP000036756">
    <property type="component" value="Unassembled WGS sequence"/>
</dbReference>
<accession>A0A0J8DBS4</accession>
<evidence type="ECO:0000256" key="6">
    <source>
        <dbReference type="ARBA" id="ARBA00022884"/>
    </source>
</evidence>
<evidence type="ECO:0000256" key="7">
    <source>
        <dbReference type="HAMAP-Rule" id="MF_00227"/>
    </source>
</evidence>
<evidence type="ECO:0000256" key="1">
    <source>
        <dbReference type="ARBA" id="ARBA00002663"/>
    </source>
</evidence>
<comment type="caution">
    <text evidence="9">The sequence shown here is derived from an EMBL/GenBank/DDBJ whole genome shotgun (WGS) entry which is preliminary data.</text>
</comment>
<dbReference type="AlphaFoldDB" id="A0A0J8DBS4"/>
<dbReference type="PATRIC" id="fig|1121307.3.peg.1364"/>
<name>A0A0J8DBS4_CLOCY</name>
<dbReference type="GO" id="GO:0001682">
    <property type="term" value="P:tRNA 5'-leader removal"/>
    <property type="evidence" value="ECO:0007669"/>
    <property type="project" value="UniProtKB-UniRule"/>
</dbReference>
<sequence length="113" mass="13246">MKSEERIKRNSHFRYIYNRGKSISNDTLVLYTLKNKKDINRVGISVSKKVGNSVIRNKVKRLIRESYRVNSESFNKGYDFIFIARQRSASADYNKVESAMKHLMRKSGIIPKE</sequence>
<dbReference type="EMBL" id="LFVU01000026">
    <property type="protein sequence ID" value="KMT21743.1"/>
    <property type="molecule type" value="Genomic_DNA"/>
</dbReference>
<dbReference type="STRING" id="1121307.CLCY_3c00100"/>
<dbReference type="EC" id="3.1.26.5" evidence="7 8"/>
<dbReference type="InterPro" id="IPR000100">
    <property type="entry name" value="RNase_P"/>
</dbReference>
<dbReference type="GO" id="GO:0030677">
    <property type="term" value="C:ribonuclease P complex"/>
    <property type="evidence" value="ECO:0007669"/>
    <property type="project" value="TreeGrafter"/>
</dbReference>
<dbReference type="PANTHER" id="PTHR33992">
    <property type="entry name" value="RIBONUCLEASE P PROTEIN COMPONENT"/>
    <property type="match status" value="1"/>
</dbReference>
<gene>
    <name evidence="7 9" type="primary">rnpA</name>
    <name evidence="9" type="ORF">CLCY_3c00100</name>
</gene>
<dbReference type="NCBIfam" id="TIGR00188">
    <property type="entry name" value="rnpA"/>
    <property type="match status" value="1"/>
</dbReference>
<keyword evidence="3 7" id="KW-0540">Nuclease</keyword>
<keyword evidence="6 7" id="KW-0694">RNA-binding</keyword>
<dbReference type="GO" id="GO:0000049">
    <property type="term" value="F:tRNA binding"/>
    <property type="evidence" value="ECO:0007669"/>
    <property type="project" value="UniProtKB-UniRule"/>
</dbReference>